<evidence type="ECO:0008006" key="3">
    <source>
        <dbReference type="Google" id="ProtNLM"/>
    </source>
</evidence>
<reference evidence="1" key="1">
    <citation type="submission" date="2019-05" db="EMBL/GenBank/DDBJ databases">
        <title>Annotation for the trematode Fasciolopsis buski.</title>
        <authorList>
            <person name="Choi Y.-J."/>
        </authorList>
    </citation>
    <scope>NUCLEOTIDE SEQUENCE</scope>
    <source>
        <strain evidence="1">HT</strain>
        <tissue evidence="1">Whole worm</tissue>
    </source>
</reference>
<dbReference type="GO" id="GO:0061709">
    <property type="term" value="P:reticulophagy"/>
    <property type="evidence" value="ECO:0007669"/>
    <property type="project" value="TreeGrafter"/>
</dbReference>
<protein>
    <recommendedName>
        <fullName evidence="3">Ubiquitin-like domain-containing protein</fullName>
    </recommendedName>
</protein>
<dbReference type="GO" id="GO:0034517">
    <property type="term" value="P:ribophagy"/>
    <property type="evidence" value="ECO:0007669"/>
    <property type="project" value="TreeGrafter"/>
</dbReference>
<dbReference type="GO" id="GO:0019901">
    <property type="term" value="F:protein kinase binding"/>
    <property type="evidence" value="ECO:0007669"/>
    <property type="project" value="TreeGrafter"/>
</dbReference>
<evidence type="ECO:0000313" key="1">
    <source>
        <dbReference type="EMBL" id="KAA0199311.1"/>
    </source>
</evidence>
<dbReference type="PANTHER" id="PTHR13222">
    <property type="entry name" value="RB1-INDUCIBLE COILED-COIL"/>
    <property type="match status" value="1"/>
</dbReference>
<dbReference type="EMBL" id="LUCM01001188">
    <property type="protein sequence ID" value="KAA0199311.1"/>
    <property type="molecule type" value="Genomic_DNA"/>
</dbReference>
<dbReference type="PANTHER" id="PTHR13222:SF1">
    <property type="entry name" value="RB1-INDUCIBLE COILED-COIL PROTEIN 1"/>
    <property type="match status" value="1"/>
</dbReference>
<comment type="caution">
    <text evidence="1">The sequence shown here is derived from an EMBL/GenBank/DDBJ whole genome shotgun (WGS) entry which is preliminary data.</text>
</comment>
<dbReference type="GO" id="GO:1990316">
    <property type="term" value="C:Atg1/ULK1 kinase complex"/>
    <property type="evidence" value="ECO:0007669"/>
    <property type="project" value="TreeGrafter"/>
</dbReference>
<dbReference type="AlphaFoldDB" id="A0A8E0VPE4"/>
<name>A0A8E0VPE4_9TREM</name>
<dbReference type="InterPro" id="IPR040040">
    <property type="entry name" value="ATG11"/>
</dbReference>
<evidence type="ECO:0000313" key="2">
    <source>
        <dbReference type="Proteomes" id="UP000728185"/>
    </source>
</evidence>
<keyword evidence="2" id="KW-1185">Reference proteome</keyword>
<gene>
    <name evidence="1" type="ORF">FBUS_04259</name>
</gene>
<dbReference type="OrthoDB" id="447953at2759"/>
<dbReference type="GO" id="GO:0034727">
    <property type="term" value="P:piecemeal microautophagy of the nucleus"/>
    <property type="evidence" value="ECO:0007669"/>
    <property type="project" value="TreeGrafter"/>
</dbReference>
<dbReference type="GO" id="GO:0060090">
    <property type="term" value="F:molecular adaptor activity"/>
    <property type="evidence" value="ECO:0007669"/>
    <property type="project" value="TreeGrafter"/>
</dbReference>
<dbReference type="GO" id="GO:0000422">
    <property type="term" value="P:autophagy of mitochondrion"/>
    <property type="evidence" value="ECO:0007669"/>
    <property type="project" value="TreeGrafter"/>
</dbReference>
<organism evidence="1 2">
    <name type="scientific">Fasciolopsis buskii</name>
    <dbReference type="NCBI Taxonomy" id="27845"/>
    <lineage>
        <taxon>Eukaryota</taxon>
        <taxon>Metazoa</taxon>
        <taxon>Spiralia</taxon>
        <taxon>Lophotrochozoa</taxon>
        <taxon>Platyhelminthes</taxon>
        <taxon>Trematoda</taxon>
        <taxon>Digenea</taxon>
        <taxon>Plagiorchiida</taxon>
        <taxon>Echinostomata</taxon>
        <taxon>Echinostomatoidea</taxon>
        <taxon>Fasciolidae</taxon>
        <taxon>Fasciolopsis</taxon>
    </lineage>
</organism>
<proteinExistence type="predicted"/>
<dbReference type="Proteomes" id="UP000728185">
    <property type="component" value="Unassembled WGS sequence"/>
</dbReference>
<accession>A0A8E0VPE4</accession>
<sequence length="103" mass="11503">MYIFLMDQGQLEQLTPTPPSVSRLQGEVEEKFGLNVDNQILLVSGGFRLGPDDRLPYNGAGLNKSNPIYVFTRTTDASESRQPDILSVRGESLLDRSRFVTDL</sequence>
<dbReference type="GO" id="GO:0034045">
    <property type="term" value="C:phagophore assembly site membrane"/>
    <property type="evidence" value="ECO:0007669"/>
    <property type="project" value="TreeGrafter"/>
</dbReference>
<dbReference type="GO" id="GO:0000045">
    <property type="term" value="P:autophagosome assembly"/>
    <property type="evidence" value="ECO:0007669"/>
    <property type="project" value="InterPro"/>
</dbReference>